<keyword evidence="2" id="KW-0624">Polysaccharide degradation</keyword>
<keyword evidence="3 10" id="KW-0732">Signal</keyword>
<proteinExistence type="inferred from homology"/>
<dbReference type="CDD" id="cd04084">
    <property type="entry name" value="CBM6_xylanase-like"/>
    <property type="match status" value="1"/>
</dbReference>
<feature type="signal peptide" evidence="10">
    <location>
        <begin position="1"/>
        <end position="21"/>
    </location>
</feature>
<keyword evidence="13" id="KW-1185">Reference proteome</keyword>
<feature type="site" description="Important for catalytic activity, responsible for pKa modulation of the active site Glu and correct orientation of both the proton donor and substrate" evidence="8">
    <location>
        <position position="150"/>
    </location>
</feature>
<organism evidence="12 13">
    <name type="scientific">Hallella bergensis DSM 17361</name>
    <dbReference type="NCBI Taxonomy" id="585502"/>
    <lineage>
        <taxon>Bacteria</taxon>
        <taxon>Pseudomonadati</taxon>
        <taxon>Bacteroidota</taxon>
        <taxon>Bacteroidia</taxon>
        <taxon>Bacteroidales</taxon>
        <taxon>Prevotellaceae</taxon>
        <taxon>Hallella</taxon>
    </lineage>
</organism>
<sequence>MMKRKIMMISAALMLPVALMAQNPFVQTRYTADPAPMVKGDTLYVYADVDEPGADFFWMYQWRVYSTTDMANWTDHGELLGLNSFSWADDRAWATQCVERNGKYYWYVCAHSKLSGGMAIGVAVADSPTGPFRDALGQPLYDDGKWDNIDPTALVDGDQAYLVWGNPEIHQAKLNPDMVSFDGLVTRVEQNEKSFGAPSPAKREKGVKYKDLYTEGPWLSKRGKNYYMLYAAGGVPEHIAYSMSKKPLGPWTYQATIMPQLNSTRSFTNHCGLATFKGHDYFFYHTGNLPGGGGFARSMAVEEFTYNADGTIPTIMPSAQGVQPVGTFNPYQRVEAETMAFSHGLTTEQNHRTGVYLSDVHHGDWLKLANVDFGSSGPRHITVSVASATQGGRIEVYTDSIGGKPMAEIPVPATGGWEEWQTLQADITAPPTGIHDLFFSFKGQKGRKLLTFDWWKMEVANLQEPRK</sequence>
<evidence type="ECO:0000256" key="8">
    <source>
        <dbReference type="PIRSR" id="PIRSR606710-2"/>
    </source>
</evidence>
<keyword evidence="2" id="KW-0858">Xylan degradation</keyword>
<dbReference type="Gene3D" id="2.115.10.20">
    <property type="entry name" value="Glycosyl hydrolase domain, family 43"/>
    <property type="match status" value="1"/>
</dbReference>
<dbReference type="Pfam" id="PF04616">
    <property type="entry name" value="Glyco_hydro_43"/>
    <property type="match status" value="1"/>
</dbReference>
<dbReference type="GO" id="GO:0030246">
    <property type="term" value="F:carbohydrate binding"/>
    <property type="evidence" value="ECO:0007669"/>
    <property type="project" value="InterPro"/>
</dbReference>
<reference evidence="12 13" key="1">
    <citation type="submission" date="2009-10" db="EMBL/GenBank/DDBJ databases">
        <authorList>
            <person name="Qin X."/>
            <person name="Bachman B."/>
            <person name="Battles P."/>
            <person name="Bell A."/>
            <person name="Bess C."/>
            <person name="Bickham C."/>
            <person name="Chaboub L."/>
            <person name="Chen D."/>
            <person name="Coyle M."/>
            <person name="Deiros D.R."/>
            <person name="Dinh H."/>
            <person name="Forbes L."/>
            <person name="Fowler G."/>
            <person name="Francisco L."/>
            <person name="Fu Q."/>
            <person name="Gubbala S."/>
            <person name="Hale W."/>
            <person name="Han Y."/>
            <person name="Hemphill L."/>
            <person name="Highlander S.K."/>
            <person name="Hirani K."/>
            <person name="Hogues M."/>
            <person name="Jackson L."/>
            <person name="Jakkamsetti A."/>
            <person name="Javaid M."/>
            <person name="Jiang H."/>
            <person name="Korchina V."/>
            <person name="Kovar C."/>
            <person name="Lara F."/>
            <person name="Lee S."/>
            <person name="Mata R."/>
            <person name="Mathew T."/>
            <person name="Moen C."/>
            <person name="Morales K."/>
            <person name="Munidasa M."/>
            <person name="Nazareth L."/>
            <person name="Ngo R."/>
            <person name="Nguyen L."/>
            <person name="Okwuonu G."/>
            <person name="Ongeri F."/>
            <person name="Patil S."/>
            <person name="Petrosino J."/>
            <person name="Pham C."/>
            <person name="Pham P."/>
            <person name="Pu L.-L."/>
            <person name="Puazo M."/>
            <person name="Raj R."/>
            <person name="Reid J."/>
            <person name="Rouhana J."/>
            <person name="Saada N."/>
            <person name="Shang Y."/>
            <person name="Simmons D."/>
            <person name="Thornton R."/>
            <person name="Warren J."/>
            <person name="Weissenberger G."/>
            <person name="Zhang J."/>
            <person name="Zhang L."/>
            <person name="Zhou C."/>
            <person name="Zhu D."/>
            <person name="Muzny D."/>
            <person name="Worley K."/>
            <person name="Gibbs R."/>
        </authorList>
    </citation>
    <scope>NUCLEOTIDE SEQUENCE [LARGE SCALE GENOMIC DNA]</scope>
    <source>
        <strain evidence="12 13">DSM 17361</strain>
    </source>
</reference>
<dbReference type="InterPro" id="IPR005084">
    <property type="entry name" value="CBM6"/>
</dbReference>
<evidence type="ECO:0000256" key="1">
    <source>
        <dbReference type="ARBA" id="ARBA00009865"/>
    </source>
</evidence>
<dbReference type="InterPro" id="IPR008979">
    <property type="entry name" value="Galactose-bd-like_sf"/>
</dbReference>
<name>D1PT58_9BACT</name>
<evidence type="ECO:0000256" key="7">
    <source>
        <dbReference type="PIRSR" id="PIRSR606710-1"/>
    </source>
</evidence>
<accession>D1PT58</accession>
<evidence type="ECO:0000256" key="9">
    <source>
        <dbReference type="RuleBase" id="RU361187"/>
    </source>
</evidence>
<keyword evidence="6 9" id="KW-0326">Glycosidase</keyword>
<evidence type="ECO:0000259" key="11">
    <source>
        <dbReference type="PROSITE" id="PS51175"/>
    </source>
</evidence>
<dbReference type="InterPro" id="IPR023296">
    <property type="entry name" value="Glyco_hydro_beta-prop_sf"/>
</dbReference>
<dbReference type="AlphaFoldDB" id="D1PT58"/>
<dbReference type="PANTHER" id="PTHR43772:SF2">
    <property type="entry name" value="PUTATIVE (AFU_ORTHOLOGUE AFUA_2G04480)-RELATED"/>
    <property type="match status" value="1"/>
</dbReference>
<feature type="active site" description="Proton acceptor" evidence="7">
    <location>
        <position position="33"/>
    </location>
</feature>
<dbReference type="Pfam" id="PF03422">
    <property type="entry name" value="CBM_6"/>
    <property type="match status" value="1"/>
</dbReference>
<feature type="chain" id="PRO_5003026576" evidence="10">
    <location>
        <begin position="22"/>
        <end position="467"/>
    </location>
</feature>
<evidence type="ECO:0000256" key="4">
    <source>
        <dbReference type="ARBA" id="ARBA00022801"/>
    </source>
</evidence>
<dbReference type="Gene3D" id="2.60.120.260">
    <property type="entry name" value="Galactose-binding domain-like"/>
    <property type="match status" value="1"/>
</dbReference>
<dbReference type="CDD" id="cd18618">
    <property type="entry name" value="GH43_Xsa43E-like"/>
    <property type="match status" value="1"/>
</dbReference>
<feature type="domain" description="CBM6" evidence="11">
    <location>
        <begin position="332"/>
        <end position="458"/>
    </location>
</feature>
<keyword evidence="4 9" id="KW-0378">Hydrolase</keyword>
<keyword evidence="5" id="KW-0119">Carbohydrate metabolism</keyword>
<dbReference type="InterPro" id="IPR052176">
    <property type="entry name" value="Glycosyl_Hydrlase_43_Enz"/>
</dbReference>
<dbReference type="GO" id="GO:0004553">
    <property type="term" value="F:hydrolase activity, hydrolyzing O-glycosyl compounds"/>
    <property type="evidence" value="ECO:0007669"/>
    <property type="project" value="InterPro"/>
</dbReference>
<dbReference type="EMBL" id="ACKS01000009">
    <property type="protein sequence ID" value="EFA45552.1"/>
    <property type="molecule type" value="Genomic_DNA"/>
</dbReference>
<comment type="caution">
    <text evidence="12">The sequence shown here is derived from an EMBL/GenBank/DDBJ whole genome shotgun (WGS) entry which is preliminary data.</text>
</comment>
<evidence type="ECO:0000256" key="3">
    <source>
        <dbReference type="ARBA" id="ARBA00022729"/>
    </source>
</evidence>
<comment type="similarity">
    <text evidence="1 9">Belongs to the glycosyl hydrolase 43 family.</text>
</comment>
<dbReference type="SUPFAM" id="SSF75005">
    <property type="entry name" value="Arabinanase/levansucrase/invertase"/>
    <property type="match status" value="1"/>
</dbReference>
<evidence type="ECO:0000256" key="6">
    <source>
        <dbReference type="ARBA" id="ARBA00023295"/>
    </source>
</evidence>
<dbReference type="SUPFAM" id="SSF49785">
    <property type="entry name" value="Galactose-binding domain-like"/>
    <property type="match status" value="1"/>
</dbReference>
<protein>
    <submittedName>
        <fullName evidence="12">Carbohydrate binding module (Family 6)</fullName>
    </submittedName>
</protein>
<dbReference type="HOGENOM" id="CLU_009397_11_2_10"/>
<dbReference type="PROSITE" id="PS51175">
    <property type="entry name" value="CBM6"/>
    <property type="match status" value="1"/>
</dbReference>
<feature type="active site" description="Proton donor" evidence="7">
    <location>
        <position position="215"/>
    </location>
</feature>
<dbReference type="PANTHER" id="PTHR43772">
    <property type="entry name" value="ENDO-1,4-BETA-XYLANASE"/>
    <property type="match status" value="1"/>
</dbReference>
<evidence type="ECO:0000256" key="5">
    <source>
        <dbReference type="ARBA" id="ARBA00023277"/>
    </source>
</evidence>
<dbReference type="GO" id="GO:0045493">
    <property type="term" value="P:xylan catabolic process"/>
    <property type="evidence" value="ECO:0007669"/>
    <property type="project" value="UniProtKB-KW"/>
</dbReference>
<evidence type="ECO:0000313" key="13">
    <source>
        <dbReference type="Proteomes" id="UP000003160"/>
    </source>
</evidence>
<evidence type="ECO:0000313" key="12">
    <source>
        <dbReference type="EMBL" id="EFA45552.1"/>
    </source>
</evidence>
<gene>
    <name evidence="12" type="primary">xynD</name>
    <name evidence="12" type="ORF">HMPREF0645_0143</name>
</gene>
<dbReference type="InterPro" id="IPR006584">
    <property type="entry name" value="Cellulose-bd_IV"/>
</dbReference>
<dbReference type="InterPro" id="IPR006710">
    <property type="entry name" value="Glyco_hydro_43"/>
</dbReference>
<evidence type="ECO:0000256" key="2">
    <source>
        <dbReference type="ARBA" id="ARBA00022651"/>
    </source>
</evidence>
<dbReference type="eggNOG" id="COG3507">
    <property type="taxonomic scope" value="Bacteria"/>
</dbReference>
<dbReference type="SMART" id="SM00606">
    <property type="entry name" value="CBD_IV"/>
    <property type="match status" value="1"/>
</dbReference>
<dbReference type="Proteomes" id="UP000003160">
    <property type="component" value="Unassembled WGS sequence"/>
</dbReference>
<evidence type="ECO:0000256" key="10">
    <source>
        <dbReference type="SAM" id="SignalP"/>
    </source>
</evidence>